<dbReference type="InterPro" id="IPR025668">
    <property type="entry name" value="Tnp_DDE_dom"/>
</dbReference>
<evidence type="ECO:0000313" key="3">
    <source>
        <dbReference type="Proteomes" id="UP000177506"/>
    </source>
</evidence>
<accession>A0A1G1SU39</accession>
<sequence length="208" mass="24376">MREGRGRTPWVPGFGQFKPEIAGFTYDAEADCFTCLAGKKLPFKRFDSGQDGRLSTRYRAFPRDCRRCARKPTGAPKSKCRKITRTAYAAHYRRALARQQRRPGQRMHRLRQRTIEPVFGSLLQYYCLRRVNTRRRSSAHKTMRLTAVAFDLKKLLKHQPKQVLRLAIALPEPSVEQQILPCWLTRHRRWDPLRNRKQRRVKGSATAT</sequence>
<evidence type="ECO:0000313" key="2">
    <source>
        <dbReference type="EMBL" id="OGX82150.1"/>
    </source>
</evidence>
<keyword evidence="3" id="KW-1185">Reference proteome</keyword>
<gene>
    <name evidence="2" type="ORF">BEN49_14385</name>
</gene>
<dbReference type="EMBL" id="MDZA01000436">
    <property type="protein sequence ID" value="OGX82150.1"/>
    <property type="molecule type" value="Genomic_DNA"/>
</dbReference>
<dbReference type="PANTHER" id="PTHR33408:SF2">
    <property type="entry name" value="TRANSPOSASE DDE DOMAIN-CONTAINING PROTEIN"/>
    <property type="match status" value="1"/>
</dbReference>
<proteinExistence type="predicted"/>
<name>A0A1G1SU39_9BACT</name>
<protein>
    <recommendedName>
        <fullName evidence="1">Transposase DDE domain-containing protein</fullName>
    </recommendedName>
</protein>
<dbReference type="AlphaFoldDB" id="A0A1G1SU39"/>
<evidence type="ECO:0000259" key="1">
    <source>
        <dbReference type="Pfam" id="PF13751"/>
    </source>
</evidence>
<feature type="domain" description="Transposase DDE" evidence="1">
    <location>
        <begin position="34"/>
        <end position="156"/>
    </location>
</feature>
<dbReference type="OrthoDB" id="1454687at2"/>
<comment type="caution">
    <text evidence="2">The sequence shown here is derived from an EMBL/GenBank/DDBJ whole genome shotgun (WGS) entry which is preliminary data.</text>
</comment>
<dbReference type="Proteomes" id="UP000177506">
    <property type="component" value="Unassembled WGS sequence"/>
</dbReference>
<dbReference type="RefSeq" id="WP_070746767.1">
    <property type="nucleotide sequence ID" value="NZ_MDZA01000436.1"/>
</dbReference>
<dbReference type="PANTHER" id="PTHR33408">
    <property type="entry name" value="TRANSPOSASE"/>
    <property type="match status" value="1"/>
</dbReference>
<dbReference type="Pfam" id="PF13751">
    <property type="entry name" value="DDE_Tnp_1_6"/>
    <property type="match status" value="1"/>
</dbReference>
<reference evidence="2 3" key="1">
    <citation type="submission" date="2016-08" db="EMBL/GenBank/DDBJ databases">
        <title>Hymenobacter coccineus sp. nov., Hymenobacter lapidarius sp. nov. and Hymenobacter glacialis sp. nov., isolated from Antarctic soil.</title>
        <authorList>
            <person name="Sedlacek I."/>
            <person name="Kralova S."/>
            <person name="Kyrova K."/>
            <person name="Maslanova I."/>
            <person name="Stankova E."/>
            <person name="Vrbovska V."/>
            <person name="Nemec M."/>
            <person name="Bartak M."/>
            <person name="Svec P."/>
            <person name="Busse H.-J."/>
            <person name="Pantucek R."/>
        </authorList>
    </citation>
    <scope>NUCLEOTIDE SEQUENCE [LARGE SCALE GENOMIC DNA]</scope>
    <source>
        <strain evidence="2 3">CCM 8649</strain>
    </source>
</reference>
<organism evidence="2 3">
    <name type="scientific">Hymenobacter coccineus</name>
    <dbReference type="NCBI Taxonomy" id="1908235"/>
    <lineage>
        <taxon>Bacteria</taxon>
        <taxon>Pseudomonadati</taxon>
        <taxon>Bacteroidota</taxon>
        <taxon>Cytophagia</taxon>
        <taxon>Cytophagales</taxon>
        <taxon>Hymenobacteraceae</taxon>
        <taxon>Hymenobacter</taxon>
    </lineage>
</organism>